<dbReference type="InterPro" id="IPR014729">
    <property type="entry name" value="Rossmann-like_a/b/a_fold"/>
</dbReference>
<evidence type="ECO:0000313" key="7">
    <source>
        <dbReference type="EMBL" id="ROR72867.1"/>
    </source>
</evidence>
<dbReference type="InterPro" id="IPR005101">
    <property type="entry name" value="Cryptochr/Photolyase_FAD-bd"/>
</dbReference>
<dbReference type="RefSeq" id="WP_123303374.1">
    <property type="nucleotide sequence ID" value="NZ_RKHK01000001.1"/>
</dbReference>
<dbReference type="SUPFAM" id="SSF52425">
    <property type="entry name" value="Cryptochrome/photolyase, N-terminal domain"/>
    <property type="match status" value="1"/>
</dbReference>
<dbReference type="Gene3D" id="3.40.50.620">
    <property type="entry name" value="HUPs"/>
    <property type="match status" value="1"/>
</dbReference>
<dbReference type="GO" id="GO:0003677">
    <property type="term" value="F:DNA binding"/>
    <property type="evidence" value="ECO:0007669"/>
    <property type="project" value="TreeGrafter"/>
</dbReference>
<evidence type="ECO:0000256" key="1">
    <source>
        <dbReference type="ARBA" id="ARBA00022630"/>
    </source>
</evidence>
<dbReference type="Pfam" id="PF03441">
    <property type="entry name" value="FAD_binding_7"/>
    <property type="match status" value="1"/>
</dbReference>
<evidence type="ECO:0000256" key="5">
    <source>
        <dbReference type="RuleBase" id="RU004182"/>
    </source>
</evidence>
<dbReference type="Gene3D" id="1.25.40.80">
    <property type="match status" value="1"/>
</dbReference>
<feature type="domain" description="Photolyase/cryptochrome alpha/beta" evidence="6">
    <location>
        <begin position="2"/>
        <end position="117"/>
    </location>
</feature>
<evidence type="ECO:0000256" key="4">
    <source>
        <dbReference type="PIRSR" id="PIRSR602081-1"/>
    </source>
</evidence>
<dbReference type="SUPFAM" id="SSF48173">
    <property type="entry name" value="Cryptochrome/photolyase FAD-binding domain"/>
    <property type="match status" value="1"/>
</dbReference>
<feature type="binding site" evidence="4">
    <location>
        <begin position="219"/>
        <end position="223"/>
    </location>
    <ligand>
        <name>FAD</name>
        <dbReference type="ChEBI" id="CHEBI:57692"/>
    </ligand>
</feature>
<dbReference type="GO" id="GO:0003904">
    <property type="term" value="F:deoxyribodipyrimidine photo-lyase activity"/>
    <property type="evidence" value="ECO:0007669"/>
    <property type="project" value="TreeGrafter"/>
</dbReference>
<evidence type="ECO:0000313" key="8">
    <source>
        <dbReference type="Proteomes" id="UP000280668"/>
    </source>
</evidence>
<keyword evidence="1 4" id="KW-0285">Flavoprotein</keyword>
<protein>
    <submittedName>
        <fullName evidence="7">Deoxyribodipyrimidine photo-lyase</fullName>
    </submittedName>
</protein>
<proteinExistence type="inferred from homology"/>
<reference evidence="7 8" key="1">
    <citation type="submission" date="2018-11" db="EMBL/GenBank/DDBJ databases">
        <title>Sequencing the genomes of 1000 actinobacteria strains.</title>
        <authorList>
            <person name="Klenk H.-P."/>
        </authorList>
    </citation>
    <scope>NUCLEOTIDE SEQUENCE [LARGE SCALE GENOMIC DNA]</scope>
    <source>
        <strain evidence="7 8">DSM 11294</strain>
    </source>
</reference>
<evidence type="ECO:0000256" key="2">
    <source>
        <dbReference type="ARBA" id="ARBA00022827"/>
    </source>
</evidence>
<dbReference type="Pfam" id="PF00875">
    <property type="entry name" value="DNA_photolyase"/>
    <property type="match status" value="1"/>
</dbReference>
<dbReference type="AlphaFoldDB" id="A0A3N2BC73"/>
<comment type="cofactor">
    <cofactor evidence="4">
        <name>FAD</name>
        <dbReference type="ChEBI" id="CHEBI:57692"/>
    </cofactor>
    <text evidence="4">Binds 1 FAD per subunit.</text>
</comment>
<dbReference type="InterPro" id="IPR002081">
    <property type="entry name" value="Cryptochrome/DNA_photolyase_1"/>
</dbReference>
<sequence length="453" mass="51560">MPAQIVWFRRDLRVRDHPALAAAAAAGDVLPLFIIDPAFEGAGVPRSQALRLALEALRSATDGALVIRRGSPEQIIPELVREVDAGAVHISGETTPGGRRRDARVARALEEFDVPLVPTGTPYAVSPGRVRKGDGDPFRVFTPFFRAWREHGWRAPAQMPERWRWVRSIESEDLPEERETDARLEWAAEPQALKRWQEFLEEPINDYDAARDRPDLDGTSRMSIGLKFGTVHPRTLLADLEDAAPHRSPAARQSFTRFQAELAWREFYADVLWHHPASAWQDYGDQLRAMPYEEPGEEFDAWRAGRTGFPMVDAGMRQLLGEGWMHNRVRMLTASFMTKDLHLWWPHGAKHFLQHLADGDLASNNHGWQWVAGTGTDASPYFRVFNPVLQGQKFDPRGDYVRRWVPELRHLAGAAVHEPWKHEDGYSHGYPQRIVDHAEERREALSRLEAAKA</sequence>
<dbReference type="GO" id="GO:0006139">
    <property type="term" value="P:nucleobase-containing compound metabolic process"/>
    <property type="evidence" value="ECO:0007669"/>
    <property type="project" value="UniProtKB-ARBA"/>
</dbReference>
<comment type="caution">
    <text evidence="7">The sequence shown here is derived from an EMBL/GenBank/DDBJ whole genome shotgun (WGS) entry which is preliminary data.</text>
</comment>
<gene>
    <name evidence="7" type="ORF">EDD31_1228</name>
</gene>
<evidence type="ECO:0000259" key="6">
    <source>
        <dbReference type="PROSITE" id="PS51645"/>
    </source>
</evidence>
<dbReference type="InterPro" id="IPR036134">
    <property type="entry name" value="Crypto/Photolyase_FAD-like_sf"/>
</dbReference>
<feature type="binding site" evidence="4">
    <location>
        <position position="207"/>
    </location>
    <ligand>
        <name>FAD</name>
        <dbReference type="ChEBI" id="CHEBI:57692"/>
    </ligand>
</feature>
<evidence type="ECO:0000256" key="3">
    <source>
        <dbReference type="ARBA" id="ARBA00022991"/>
    </source>
</evidence>
<dbReference type="InterPro" id="IPR018394">
    <property type="entry name" value="DNA_photolyase_1_CS_C"/>
</dbReference>
<comment type="similarity">
    <text evidence="5">Belongs to the DNA photolyase family.</text>
</comment>
<keyword evidence="3 5" id="KW-0157">Chromophore</keyword>
<dbReference type="OrthoDB" id="9772484at2"/>
<dbReference type="GO" id="GO:0009416">
    <property type="term" value="P:response to light stimulus"/>
    <property type="evidence" value="ECO:0007669"/>
    <property type="project" value="TreeGrafter"/>
</dbReference>
<keyword evidence="8" id="KW-1185">Reference proteome</keyword>
<dbReference type="Gene3D" id="1.10.579.10">
    <property type="entry name" value="DNA Cyclobutane Dipyrimidine Photolyase, subunit A, domain 3"/>
    <property type="match status" value="1"/>
</dbReference>
<organism evidence="7 8">
    <name type="scientific">Bogoriella caseilytica</name>
    <dbReference type="NCBI Taxonomy" id="56055"/>
    <lineage>
        <taxon>Bacteria</taxon>
        <taxon>Bacillati</taxon>
        <taxon>Actinomycetota</taxon>
        <taxon>Actinomycetes</taxon>
        <taxon>Micrococcales</taxon>
        <taxon>Bogoriellaceae</taxon>
        <taxon>Bogoriella</taxon>
    </lineage>
</organism>
<feature type="binding site" evidence="4">
    <location>
        <begin position="261"/>
        <end position="268"/>
    </location>
    <ligand>
        <name>FAD</name>
        <dbReference type="ChEBI" id="CHEBI:57692"/>
    </ligand>
</feature>
<dbReference type="GO" id="GO:0071949">
    <property type="term" value="F:FAD binding"/>
    <property type="evidence" value="ECO:0007669"/>
    <property type="project" value="TreeGrafter"/>
</dbReference>
<accession>A0A3N2BC73</accession>
<keyword evidence="2 4" id="KW-0274">FAD</keyword>
<dbReference type="PANTHER" id="PTHR11455:SF9">
    <property type="entry name" value="CRYPTOCHROME CIRCADIAN CLOCK 5 ISOFORM X1"/>
    <property type="match status" value="1"/>
</dbReference>
<feature type="binding site" evidence="4">
    <location>
        <begin position="358"/>
        <end position="360"/>
    </location>
    <ligand>
        <name>FAD</name>
        <dbReference type="ChEBI" id="CHEBI:57692"/>
    </ligand>
</feature>
<dbReference type="PROSITE" id="PS00394">
    <property type="entry name" value="DNA_PHOTOLYASES_1_1"/>
    <property type="match status" value="1"/>
</dbReference>
<feature type="binding site" evidence="4">
    <location>
        <position position="258"/>
    </location>
    <ligand>
        <name>FAD</name>
        <dbReference type="ChEBI" id="CHEBI:57692"/>
    </ligand>
</feature>
<dbReference type="PRINTS" id="PR00147">
    <property type="entry name" value="DNAPHOTLYASE"/>
</dbReference>
<dbReference type="EMBL" id="RKHK01000001">
    <property type="protein sequence ID" value="ROR72867.1"/>
    <property type="molecule type" value="Genomic_DNA"/>
</dbReference>
<dbReference type="InterPro" id="IPR036155">
    <property type="entry name" value="Crypto/Photolyase_N_sf"/>
</dbReference>
<dbReference type="PANTHER" id="PTHR11455">
    <property type="entry name" value="CRYPTOCHROME"/>
    <property type="match status" value="1"/>
</dbReference>
<dbReference type="InterPro" id="IPR006050">
    <property type="entry name" value="DNA_photolyase_N"/>
</dbReference>
<dbReference type="GO" id="GO:0006950">
    <property type="term" value="P:response to stress"/>
    <property type="evidence" value="ECO:0007669"/>
    <property type="project" value="UniProtKB-ARBA"/>
</dbReference>
<keyword evidence="7" id="KW-0456">Lyase</keyword>
<dbReference type="Proteomes" id="UP000280668">
    <property type="component" value="Unassembled WGS sequence"/>
</dbReference>
<dbReference type="PROSITE" id="PS51645">
    <property type="entry name" value="PHR_CRY_ALPHA_BETA"/>
    <property type="match status" value="1"/>
</dbReference>
<name>A0A3N2BC73_9MICO</name>